<proteinExistence type="predicted"/>
<name>A0ABV7K5M1_9HYPH</name>
<sequence>MPINLALNGAGHADTHDVAQACYGVSDRAQYMAALLVEGAQVGSLDLIKMCEGYCQLVGEASATYRPKKSEGCRLHRLLGVVD</sequence>
<dbReference type="EMBL" id="JBHRTK010000006">
    <property type="protein sequence ID" value="MFC3205638.1"/>
    <property type="molecule type" value="Genomic_DNA"/>
</dbReference>
<organism evidence="1 2">
    <name type="scientific">Aquamicrobium soli</name>
    <dbReference type="NCBI Taxonomy" id="1811518"/>
    <lineage>
        <taxon>Bacteria</taxon>
        <taxon>Pseudomonadati</taxon>
        <taxon>Pseudomonadota</taxon>
        <taxon>Alphaproteobacteria</taxon>
        <taxon>Hyphomicrobiales</taxon>
        <taxon>Phyllobacteriaceae</taxon>
        <taxon>Aquamicrobium</taxon>
    </lineage>
</organism>
<comment type="caution">
    <text evidence="1">The sequence shown here is derived from an EMBL/GenBank/DDBJ whole genome shotgun (WGS) entry which is preliminary data.</text>
</comment>
<accession>A0ABV7K5M1</accession>
<keyword evidence="2" id="KW-1185">Reference proteome</keyword>
<reference evidence="2" key="1">
    <citation type="journal article" date="2019" name="Int. J. Syst. Evol. Microbiol.">
        <title>The Global Catalogue of Microorganisms (GCM) 10K type strain sequencing project: providing services to taxonomists for standard genome sequencing and annotation.</title>
        <authorList>
            <consortium name="The Broad Institute Genomics Platform"/>
            <consortium name="The Broad Institute Genome Sequencing Center for Infectious Disease"/>
            <person name="Wu L."/>
            <person name="Ma J."/>
        </authorList>
    </citation>
    <scope>NUCLEOTIDE SEQUENCE [LARGE SCALE GENOMIC DNA]</scope>
    <source>
        <strain evidence="2">KCTC 52165</strain>
    </source>
</reference>
<dbReference type="RefSeq" id="WP_378219289.1">
    <property type="nucleotide sequence ID" value="NZ_JBHRTK010000006.1"/>
</dbReference>
<gene>
    <name evidence="1" type="ORF">ACFOHJ_05390</name>
</gene>
<dbReference type="Proteomes" id="UP001595583">
    <property type="component" value="Unassembled WGS sequence"/>
</dbReference>
<evidence type="ECO:0000313" key="1">
    <source>
        <dbReference type="EMBL" id="MFC3205638.1"/>
    </source>
</evidence>
<protein>
    <submittedName>
        <fullName evidence="1">Uncharacterized protein</fullName>
    </submittedName>
</protein>
<evidence type="ECO:0000313" key="2">
    <source>
        <dbReference type="Proteomes" id="UP001595583"/>
    </source>
</evidence>